<evidence type="ECO:0000256" key="4">
    <source>
        <dbReference type="ARBA" id="ARBA00022475"/>
    </source>
</evidence>
<evidence type="ECO:0000313" key="14">
    <source>
        <dbReference type="Proteomes" id="UP001330812"/>
    </source>
</evidence>
<feature type="transmembrane region" description="Helical" evidence="12">
    <location>
        <begin position="124"/>
        <end position="146"/>
    </location>
</feature>
<evidence type="ECO:0000256" key="5">
    <source>
        <dbReference type="ARBA" id="ARBA00022519"/>
    </source>
</evidence>
<organism evidence="13 14">
    <name type="scientific">Amycolatopsis rhabdoformis</name>
    <dbReference type="NCBI Taxonomy" id="1448059"/>
    <lineage>
        <taxon>Bacteria</taxon>
        <taxon>Bacillati</taxon>
        <taxon>Actinomycetota</taxon>
        <taxon>Actinomycetes</taxon>
        <taxon>Pseudonocardiales</taxon>
        <taxon>Pseudonocardiaceae</taxon>
        <taxon>Amycolatopsis</taxon>
    </lineage>
</organism>
<name>A0ABZ1IK11_9PSEU</name>
<evidence type="ECO:0000256" key="2">
    <source>
        <dbReference type="ARBA" id="ARBA00011262"/>
    </source>
</evidence>
<feature type="region of interest" description="Disordered" evidence="11">
    <location>
        <begin position="1"/>
        <end position="35"/>
    </location>
</feature>
<keyword evidence="6 12" id="KW-0812">Transmembrane</keyword>
<keyword evidence="3" id="KW-0813">Transport</keyword>
<keyword evidence="14" id="KW-1185">Reference proteome</keyword>
<feature type="transmembrane region" description="Helical" evidence="12">
    <location>
        <begin position="298"/>
        <end position="320"/>
    </location>
</feature>
<dbReference type="RefSeq" id="WP_326837009.1">
    <property type="nucleotide sequence ID" value="NZ_CP142149.1"/>
</dbReference>
<keyword evidence="7 12" id="KW-1133">Transmembrane helix</keyword>
<keyword evidence="5" id="KW-0997">Cell inner membrane</keyword>
<evidence type="ECO:0000256" key="9">
    <source>
        <dbReference type="ARBA" id="ARBA00025439"/>
    </source>
</evidence>
<dbReference type="CDD" id="cd06579">
    <property type="entry name" value="TM_PBP1_transp_AraH_like"/>
    <property type="match status" value="1"/>
</dbReference>
<feature type="transmembrane region" description="Helical" evidence="12">
    <location>
        <begin position="153"/>
        <end position="173"/>
    </location>
</feature>
<accession>A0ABZ1IK11</accession>
<feature type="transmembrane region" description="Helical" evidence="12">
    <location>
        <begin position="326"/>
        <end position="350"/>
    </location>
</feature>
<evidence type="ECO:0000256" key="8">
    <source>
        <dbReference type="ARBA" id="ARBA00023136"/>
    </source>
</evidence>
<reference evidence="13 14" key="1">
    <citation type="journal article" date="2015" name="Int. J. Syst. Evol. Microbiol.">
        <title>Amycolatopsis rhabdoformis sp. nov., an actinomycete isolated from a tropical forest soil.</title>
        <authorList>
            <person name="Souza W.R."/>
            <person name="Silva R.E."/>
            <person name="Goodfellow M."/>
            <person name="Busarakam K."/>
            <person name="Figueiro F.S."/>
            <person name="Ferreira D."/>
            <person name="Rodrigues-Filho E."/>
            <person name="Moraes L.A.B."/>
            <person name="Zucchi T.D."/>
        </authorList>
    </citation>
    <scope>NUCLEOTIDE SEQUENCE [LARGE SCALE GENOMIC DNA]</scope>
    <source>
        <strain evidence="13 14">NCIMB 14900</strain>
    </source>
</reference>
<evidence type="ECO:0000256" key="11">
    <source>
        <dbReference type="SAM" id="MobiDB-lite"/>
    </source>
</evidence>
<dbReference type="Pfam" id="PF02653">
    <property type="entry name" value="BPD_transp_2"/>
    <property type="match status" value="1"/>
</dbReference>
<evidence type="ECO:0000256" key="7">
    <source>
        <dbReference type="ARBA" id="ARBA00022989"/>
    </source>
</evidence>
<feature type="transmembrane region" description="Helical" evidence="12">
    <location>
        <begin position="100"/>
        <end position="118"/>
    </location>
</feature>
<comment type="subunit">
    <text evidence="2">The complex is composed of two ATP-binding proteins (LsrA), two transmembrane proteins (LsrC and LsrD) and a solute-binding protein (LsrB).</text>
</comment>
<dbReference type="InterPro" id="IPR001851">
    <property type="entry name" value="ABC_transp_permease"/>
</dbReference>
<feature type="transmembrane region" description="Helical" evidence="12">
    <location>
        <begin position="74"/>
        <end position="93"/>
    </location>
</feature>
<keyword evidence="4" id="KW-1003">Cell membrane</keyword>
<dbReference type="PANTHER" id="PTHR32196">
    <property type="entry name" value="ABC TRANSPORTER PERMEASE PROTEIN YPHD-RELATED-RELATED"/>
    <property type="match status" value="1"/>
</dbReference>
<feature type="transmembrane region" description="Helical" evidence="12">
    <location>
        <begin position="243"/>
        <end position="263"/>
    </location>
</feature>
<evidence type="ECO:0000256" key="6">
    <source>
        <dbReference type="ARBA" id="ARBA00022692"/>
    </source>
</evidence>
<evidence type="ECO:0000256" key="3">
    <source>
        <dbReference type="ARBA" id="ARBA00022448"/>
    </source>
</evidence>
<gene>
    <name evidence="13" type="ORF">VSH64_19250</name>
</gene>
<feature type="transmembrane region" description="Helical" evidence="12">
    <location>
        <begin position="44"/>
        <end position="62"/>
    </location>
</feature>
<evidence type="ECO:0000256" key="1">
    <source>
        <dbReference type="ARBA" id="ARBA00004651"/>
    </source>
</evidence>
<protein>
    <recommendedName>
        <fullName evidence="10">Autoinducer 2 import system permease protein LsrC</fullName>
    </recommendedName>
</protein>
<dbReference type="Proteomes" id="UP001330812">
    <property type="component" value="Chromosome"/>
</dbReference>
<feature type="transmembrane region" description="Helical" evidence="12">
    <location>
        <begin position="275"/>
        <end position="291"/>
    </location>
</feature>
<evidence type="ECO:0000256" key="10">
    <source>
        <dbReference type="ARBA" id="ARBA00039382"/>
    </source>
</evidence>
<comment type="subcellular location">
    <subcellularLocation>
        <location evidence="1">Cell membrane</location>
        <topology evidence="1">Multi-pass membrane protein</topology>
    </subcellularLocation>
</comment>
<feature type="compositionally biased region" description="Low complexity" evidence="11">
    <location>
        <begin position="7"/>
        <end position="16"/>
    </location>
</feature>
<feature type="transmembrane region" description="Helical" evidence="12">
    <location>
        <begin position="193"/>
        <end position="212"/>
    </location>
</feature>
<dbReference type="EMBL" id="CP142149">
    <property type="protein sequence ID" value="WSE34211.1"/>
    <property type="molecule type" value="Genomic_DNA"/>
</dbReference>
<evidence type="ECO:0000256" key="12">
    <source>
        <dbReference type="SAM" id="Phobius"/>
    </source>
</evidence>
<proteinExistence type="predicted"/>
<keyword evidence="8 12" id="KW-0472">Membrane</keyword>
<dbReference type="PANTHER" id="PTHR32196:SF29">
    <property type="entry name" value="AUTOINDUCER 2 IMPORT SYSTEM PERMEASE PROTEIN LSRC"/>
    <property type="match status" value="1"/>
</dbReference>
<evidence type="ECO:0000313" key="13">
    <source>
        <dbReference type="EMBL" id="WSE34211.1"/>
    </source>
</evidence>
<comment type="function">
    <text evidence="9">Part of the ABC transporter complex LsrABCD involved in autoinducer 2 (AI-2) import. Probably responsible for the translocation of the substrate across the membrane.</text>
</comment>
<sequence length="360" mass="36765">MNDTTRSSVVVAQSAPAPAPEETTGRPPRPSLWQRTTARTASRGLVTILVATVLLFLVSLVLQPESLGRSSLQGMLPFAAVLAVVAIGQTLVVQQAGIDLSVPGTVSLSVIIVTHFPAGDNGKLLPAVLLAFGAALAAGLLNGLVVSRLGMSAIVTSLGTNALLYAVVLGISGGSPVTTTSALHSLVTGRFLGLPYAVYIALVLVAVTGFAMKRTVPGRRFEAVGDNPEAAGLAGLRVRRHQLAAYVWASLLYCTAGILLAGIVTTPGAFQGDTLLLPSVAAVVLGGTSLLGGKGSPVASAVAALFLSQLDQFVLTLGVSAATNNIVQALALAAGVAVYTVNWAAVRGWFRRVPAPRPQQ</sequence>